<evidence type="ECO:0000256" key="1">
    <source>
        <dbReference type="ARBA" id="ARBA00004651"/>
    </source>
</evidence>
<dbReference type="GO" id="GO:0004930">
    <property type="term" value="F:G protein-coupled receptor activity"/>
    <property type="evidence" value="ECO:0007669"/>
    <property type="project" value="UniProtKB-KW"/>
</dbReference>
<name>A0A8S3ZFJ7_9EUPU</name>
<feature type="transmembrane region" description="Helical" evidence="10">
    <location>
        <begin position="221"/>
        <end position="246"/>
    </location>
</feature>
<dbReference type="Gene3D" id="1.20.1070.10">
    <property type="entry name" value="Rhodopsin 7-helix transmembrane proteins"/>
    <property type="match status" value="1"/>
</dbReference>
<dbReference type="PANTHER" id="PTHR24228:SF59">
    <property type="entry name" value="NEUROPEPTIDE RECEPTOR 15"/>
    <property type="match status" value="1"/>
</dbReference>
<accession>A0A8S3ZFJ7</accession>
<keyword evidence="5" id="KW-0297">G-protein coupled receptor</keyword>
<protein>
    <recommendedName>
        <fullName evidence="13">G-protein coupled receptors family 1 profile domain-containing protein</fullName>
    </recommendedName>
</protein>
<proteinExistence type="predicted"/>
<dbReference type="GO" id="GO:0005886">
    <property type="term" value="C:plasma membrane"/>
    <property type="evidence" value="ECO:0007669"/>
    <property type="project" value="UniProtKB-SubCell"/>
</dbReference>
<evidence type="ECO:0000256" key="10">
    <source>
        <dbReference type="SAM" id="Phobius"/>
    </source>
</evidence>
<keyword evidence="12" id="KW-1185">Reference proteome</keyword>
<evidence type="ECO:0000256" key="8">
    <source>
        <dbReference type="ARBA" id="ARBA00023224"/>
    </source>
</evidence>
<dbReference type="PRINTS" id="PR00237">
    <property type="entry name" value="GPCRRHODOPSN"/>
</dbReference>
<sequence length="269" mass="30443">TAQHEPRLNSTGESGGHPAGSTRRVIKHSEGLCVANELIFSEKFTSLYQKIYISFYIICLLAVFTLYFFIYRSVAERREWRRKQKSFSHSPLTAVTAVVGVDSCNKPKDVSCRGNETVELAPQNSSNEASNSDSKQNGSGNDSSEPTGRTRPSSNKSAAASTASKNCGHENGVESMSDKKTNRERRDFNFLANIRTAIMLFVVTLVFIISFLPAWLMATNIIHFEIVIFYMHFIYNVANPVIYAFMNQSFRKELKRQEEKRLKTNQEKI</sequence>
<dbReference type="Proteomes" id="UP000678393">
    <property type="component" value="Unassembled WGS sequence"/>
</dbReference>
<dbReference type="SUPFAM" id="SSF81321">
    <property type="entry name" value="Family A G protein-coupled receptor-like"/>
    <property type="match status" value="1"/>
</dbReference>
<keyword evidence="6 10" id="KW-0472">Membrane</keyword>
<evidence type="ECO:0008006" key="13">
    <source>
        <dbReference type="Google" id="ProtNLM"/>
    </source>
</evidence>
<feature type="compositionally biased region" description="Polar residues" evidence="9">
    <location>
        <begin position="122"/>
        <end position="152"/>
    </location>
</feature>
<keyword evidence="7" id="KW-0675">Receptor</keyword>
<dbReference type="EMBL" id="CAJHNH020002201">
    <property type="protein sequence ID" value="CAG5125902.1"/>
    <property type="molecule type" value="Genomic_DNA"/>
</dbReference>
<evidence type="ECO:0000256" key="7">
    <source>
        <dbReference type="ARBA" id="ARBA00023170"/>
    </source>
</evidence>
<evidence type="ECO:0000256" key="5">
    <source>
        <dbReference type="ARBA" id="ARBA00023040"/>
    </source>
</evidence>
<gene>
    <name evidence="11" type="ORF">CUNI_LOCUS11460</name>
</gene>
<keyword evidence="8" id="KW-0807">Transducer</keyword>
<keyword evidence="4 10" id="KW-1133">Transmembrane helix</keyword>
<evidence type="ECO:0000313" key="12">
    <source>
        <dbReference type="Proteomes" id="UP000678393"/>
    </source>
</evidence>
<keyword evidence="2" id="KW-1003">Cell membrane</keyword>
<evidence type="ECO:0000256" key="2">
    <source>
        <dbReference type="ARBA" id="ARBA00022475"/>
    </source>
</evidence>
<feature type="region of interest" description="Disordered" evidence="9">
    <location>
        <begin position="119"/>
        <end position="180"/>
    </location>
</feature>
<keyword evidence="3 10" id="KW-0812">Transmembrane</keyword>
<feature type="non-terminal residue" evidence="11">
    <location>
        <position position="1"/>
    </location>
</feature>
<feature type="compositionally biased region" description="Low complexity" evidence="9">
    <location>
        <begin position="153"/>
        <end position="166"/>
    </location>
</feature>
<feature type="compositionally biased region" description="Basic and acidic residues" evidence="9">
    <location>
        <begin position="167"/>
        <end position="180"/>
    </location>
</feature>
<comment type="caution">
    <text evidence="11">The sequence shown here is derived from an EMBL/GenBank/DDBJ whole genome shotgun (WGS) entry which is preliminary data.</text>
</comment>
<feature type="region of interest" description="Disordered" evidence="9">
    <location>
        <begin position="1"/>
        <end position="22"/>
    </location>
</feature>
<dbReference type="AlphaFoldDB" id="A0A8S3ZFJ7"/>
<dbReference type="OrthoDB" id="6076970at2759"/>
<evidence type="ECO:0000256" key="4">
    <source>
        <dbReference type="ARBA" id="ARBA00022989"/>
    </source>
</evidence>
<evidence type="ECO:0000256" key="6">
    <source>
        <dbReference type="ARBA" id="ARBA00023136"/>
    </source>
</evidence>
<dbReference type="PANTHER" id="PTHR24228">
    <property type="entry name" value="B2 BRADYKININ RECEPTOR/ANGIOTENSIN II RECEPTOR"/>
    <property type="match status" value="1"/>
</dbReference>
<organism evidence="11 12">
    <name type="scientific">Candidula unifasciata</name>
    <dbReference type="NCBI Taxonomy" id="100452"/>
    <lineage>
        <taxon>Eukaryota</taxon>
        <taxon>Metazoa</taxon>
        <taxon>Spiralia</taxon>
        <taxon>Lophotrochozoa</taxon>
        <taxon>Mollusca</taxon>
        <taxon>Gastropoda</taxon>
        <taxon>Heterobranchia</taxon>
        <taxon>Euthyneura</taxon>
        <taxon>Panpulmonata</taxon>
        <taxon>Eupulmonata</taxon>
        <taxon>Stylommatophora</taxon>
        <taxon>Helicina</taxon>
        <taxon>Helicoidea</taxon>
        <taxon>Geomitridae</taxon>
        <taxon>Candidula</taxon>
    </lineage>
</organism>
<feature type="transmembrane region" description="Helical" evidence="10">
    <location>
        <begin position="190"/>
        <end position="215"/>
    </location>
</feature>
<comment type="subcellular location">
    <subcellularLocation>
        <location evidence="1">Cell membrane</location>
        <topology evidence="1">Multi-pass membrane protein</topology>
    </subcellularLocation>
</comment>
<evidence type="ECO:0000256" key="3">
    <source>
        <dbReference type="ARBA" id="ARBA00022692"/>
    </source>
</evidence>
<dbReference type="InterPro" id="IPR000276">
    <property type="entry name" value="GPCR_Rhodpsn"/>
</dbReference>
<evidence type="ECO:0000256" key="9">
    <source>
        <dbReference type="SAM" id="MobiDB-lite"/>
    </source>
</evidence>
<feature type="transmembrane region" description="Helical" evidence="10">
    <location>
        <begin position="51"/>
        <end position="74"/>
    </location>
</feature>
<reference evidence="11" key="1">
    <citation type="submission" date="2021-04" db="EMBL/GenBank/DDBJ databases">
        <authorList>
            <consortium name="Molecular Ecology Group"/>
        </authorList>
    </citation>
    <scope>NUCLEOTIDE SEQUENCE</scope>
</reference>
<evidence type="ECO:0000313" key="11">
    <source>
        <dbReference type="EMBL" id="CAG5125902.1"/>
    </source>
</evidence>